<organism evidence="8 9">
    <name type="scientific">Sphingomonas swuensis</name>
    <dbReference type="NCBI Taxonomy" id="977800"/>
    <lineage>
        <taxon>Bacteria</taxon>
        <taxon>Pseudomonadati</taxon>
        <taxon>Pseudomonadota</taxon>
        <taxon>Alphaproteobacteria</taxon>
        <taxon>Sphingomonadales</taxon>
        <taxon>Sphingomonadaceae</taxon>
        <taxon>Sphingomonas</taxon>
    </lineage>
</organism>
<keyword evidence="4 6" id="KW-0175">Coiled coil</keyword>
<dbReference type="RefSeq" id="WP_344707977.1">
    <property type="nucleotide sequence ID" value="NZ_BAABBQ010000001.1"/>
</dbReference>
<dbReference type="Pfam" id="PF02646">
    <property type="entry name" value="RmuC"/>
    <property type="match status" value="1"/>
</dbReference>
<name>A0ABP7TFB1_9SPHN</name>
<dbReference type="PANTHER" id="PTHR30563">
    <property type="entry name" value="DNA RECOMBINATION PROTEIN RMUC"/>
    <property type="match status" value="1"/>
</dbReference>
<comment type="caution">
    <text evidence="8">The sequence shown here is derived from an EMBL/GenBank/DDBJ whole genome shotgun (WGS) entry which is preliminary data.</text>
</comment>
<reference evidence="9" key="1">
    <citation type="journal article" date="2019" name="Int. J. Syst. Evol. Microbiol.">
        <title>The Global Catalogue of Microorganisms (GCM) 10K type strain sequencing project: providing services to taxonomists for standard genome sequencing and annotation.</title>
        <authorList>
            <consortium name="The Broad Institute Genomics Platform"/>
            <consortium name="The Broad Institute Genome Sequencing Center for Infectious Disease"/>
            <person name="Wu L."/>
            <person name="Ma J."/>
        </authorList>
    </citation>
    <scope>NUCLEOTIDE SEQUENCE [LARGE SCALE GENOMIC DNA]</scope>
    <source>
        <strain evidence="9">JCM 17563</strain>
    </source>
</reference>
<sequence length="514" mass="56934">MDLIVVATLALALIAVVLCVLILLKVGRPTALPEELKTRIAVLEQLVTGLPGTVREEARAGREELRGAVGAQTETLETRFVAFETRLGEFGKAQTEQLTAMRSEASDGRSKLEDAVQRNADGFAKTQSERLAETIDAVRSLSDRLLASQREGRDEQRLALEAVAGRVGQLIDSNEKRQEALRETVAGGLETLRNDNADKLEKMRATVEEKLQGTLEKRLGESFQLVSDRLEQVHKGLGEMQNLATGVGDLKRVLSNVKSRGGWGEVQLGMLLEDMLTKDQFATNVRIRPDSGEVVEYAVRLPGRGEDDKPLWLPIDAKFPHEDYDRLLQAQDGAVAEEVEKAALALERAIRLQAKTICEKYVHPPYSTDFAIMYLPTEGLFAEVIRRPGLANELQTKHRVMVQGPTTLAALLTSLQMGFRTLAIEKRSSEVWQVLGAAKAEFMKYGQVWEKLGRQLDTAKRTVDEAGRRTRAVTKRLRDVETLDGTDAPDLLELVSPNPEADDLNEDDLQHAAE</sequence>
<feature type="region of interest" description="Disordered" evidence="7">
    <location>
        <begin position="488"/>
        <end position="514"/>
    </location>
</feature>
<gene>
    <name evidence="8" type="primary">rmuC</name>
    <name evidence="8" type="ORF">GCM10022280_27610</name>
</gene>
<proteinExistence type="inferred from homology"/>
<feature type="coiled-coil region" evidence="6">
    <location>
        <begin position="189"/>
        <end position="217"/>
    </location>
</feature>
<comment type="function">
    <text evidence="1">Involved in DNA recombination.</text>
</comment>
<comment type="similarity">
    <text evidence="2">Belongs to the RmuC family.</text>
</comment>
<accession>A0ABP7TFB1</accession>
<dbReference type="Proteomes" id="UP001500235">
    <property type="component" value="Unassembled WGS sequence"/>
</dbReference>
<evidence type="ECO:0000256" key="7">
    <source>
        <dbReference type="SAM" id="MobiDB-lite"/>
    </source>
</evidence>
<evidence type="ECO:0000256" key="5">
    <source>
        <dbReference type="ARBA" id="ARBA00023172"/>
    </source>
</evidence>
<evidence type="ECO:0000256" key="3">
    <source>
        <dbReference type="ARBA" id="ARBA00021840"/>
    </source>
</evidence>
<dbReference type="InterPro" id="IPR003798">
    <property type="entry name" value="DNA_recombination_RmuC"/>
</dbReference>
<evidence type="ECO:0000256" key="2">
    <source>
        <dbReference type="ARBA" id="ARBA00009840"/>
    </source>
</evidence>
<dbReference type="EMBL" id="BAABBQ010000001">
    <property type="protein sequence ID" value="GAA4025219.1"/>
    <property type="molecule type" value="Genomic_DNA"/>
</dbReference>
<protein>
    <recommendedName>
        <fullName evidence="3">DNA recombination protein RmuC homolog</fullName>
    </recommendedName>
</protein>
<evidence type="ECO:0000256" key="6">
    <source>
        <dbReference type="SAM" id="Coils"/>
    </source>
</evidence>
<keyword evidence="9" id="KW-1185">Reference proteome</keyword>
<evidence type="ECO:0000313" key="8">
    <source>
        <dbReference type="EMBL" id="GAA4025219.1"/>
    </source>
</evidence>
<evidence type="ECO:0000256" key="4">
    <source>
        <dbReference type="ARBA" id="ARBA00023054"/>
    </source>
</evidence>
<evidence type="ECO:0000313" key="9">
    <source>
        <dbReference type="Proteomes" id="UP001500235"/>
    </source>
</evidence>
<dbReference type="PANTHER" id="PTHR30563:SF0">
    <property type="entry name" value="DNA RECOMBINATION PROTEIN RMUC"/>
    <property type="match status" value="1"/>
</dbReference>
<evidence type="ECO:0000256" key="1">
    <source>
        <dbReference type="ARBA" id="ARBA00003416"/>
    </source>
</evidence>
<keyword evidence="5" id="KW-0233">DNA recombination</keyword>